<reference evidence="2 3" key="1">
    <citation type="journal article" date="2019" name="Curr. Microbiol.">
        <title>Vibrio chemaguriensis sp. nov., from Sundarbans, Bay of Bengal.</title>
        <authorList>
            <person name="Ghosh A."/>
            <person name="Bhadury P."/>
        </authorList>
    </citation>
    <scope>NUCLEOTIDE SEQUENCE [LARGE SCALE GENOMIC DNA]</scope>
    <source>
        <strain evidence="2 3">Iso1</strain>
    </source>
</reference>
<dbReference type="Gene3D" id="1.10.8.1160">
    <property type="match status" value="1"/>
</dbReference>
<proteinExistence type="predicted"/>
<feature type="chain" id="PRO_5045775187" description="DUF1311 domain-containing protein" evidence="1">
    <location>
        <begin position="18"/>
        <end position="133"/>
    </location>
</feature>
<dbReference type="Proteomes" id="UP000778757">
    <property type="component" value="Unassembled WGS sequence"/>
</dbReference>
<sequence>MKLLGLLVLLFSFSSIASDYTDSYKQCTNNSIGSIDKAFSCIDKEIEFNQSLINKVFDTNKTNSDIGRILKIISNNVEKEYRVASESCAIYAEIYQGGQAGQLLQRQCYLDRIIDIRKFVLDAEELTSFNYDE</sequence>
<protein>
    <recommendedName>
        <fullName evidence="4">DUF1311 domain-containing protein</fullName>
    </recommendedName>
</protein>
<comment type="caution">
    <text evidence="2">The sequence shown here is derived from an EMBL/GenBank/DDBJ whole genome shotgun (WGS) entry which is preliminary data.</text>
</comment>
<keyword evidence="1" id="KW-0732">Signal</keyword>
<evidence type="ECO:0000313" key="3">
    <source>
        <dbReference type="Proteomes" id="UP000778757"/>
    </source>
</evidence>
<evidence type="ECO:0008006" key="4">
    <source>
        <dbReference type="Google" id="ProtNLM"/>
    </source>
</evidence>
<evidence type="ECO:0000256" key="1">
    <source>
        <dbReference type="SAM" id="SignalP"/>
    </source>
</evidence>
<feature type="signal peptide" evidence="1">
    <location>
        <begin position="1"/>
        <end position="17"/>
    </location>
</feature>
<keyword evidence="3" id="KW-1185">Reference proteome</keyword>
<dbReference type="EMBL" id="SHOE01000039">
    <property type="protein sequence ID" value="NKJ70515.1"/>
    <property type="molecule type" value="Genomic_DNA"/>
</dbReference>
<gene>
    <name evidence="2" type="ORF">EX191_22620</name>
</gene>
<evidence type="ECO:0000313" key="2">
    <source>
        <dbReference type="EMBL" id="NKJ70515.1"/>
    </source>
</evidence>
<organism evidence="2 3">
    <name type="scientific">Vibrio chemaguriensis</name>
    <dbReference type="NCBI Taxonomy" id="2527672"/>
    <lineage>
        <taxon>Bacteria</taxon>
        <taxon>Pseudomonadati</taxon>
        <taxon>Pseudomonadota</taxon>
        <taxon>Gammaproteobacteria</taxon>
        <taxon>Vibrionales</taxon>
        <taxon>Vibrionaceae</taxon>
        <taxon>Vibrio</taxon>
    </lineage>
</organism>
<accession>A0ABX1I3E8</accession>
<dbReference type="InterPro" id="IPR049347">
    <property type="entry name" value="TsiV3"/>
</dbReference>
<dbReference type="InterPro" id="IPR049348">
    <property type="entry name" value="TsiV3_sf"/>
</dbReference>
<dbReference type="Pfam" id="PF20889">
    <property type="entry name" value="TsiV3"/>
    <property type="match status" value="1"/>
</dbReference>
<name>A0ABX1I3E8_9VIBR</name>
<dbReference type="RefSeq" id="WP_182018664.1">
    <property type="nucleotide sequence ID" value="NZ_SHOE01000039.1"/>
</dbReference>